<keyword evidence="2" id="KW-0472">Membrane</keyword>
<dbReference type="Proteomes" id="UP000315724">
    <property type="component" value="Chromosome"/>
</dbReference>
<evidence type="ECO:0000256" key="1">
    <source>
        <dbReference type="SAM" id="MobiDB-lite"/>
    </source>
</evidence>
<dbReference type="KEGG" id="tpol:Mal48_43310"/>
<keyword evidence="2" id="KW-0812">Transmembrane</keyword>
<organism evidence="3 4">
    <name type="scientific">Thalassoglobus polymorphus</name>
    <dbReference type="NCBI Taxonomy" id="2527994"/>
    <lineage>
        <taxon>Bacteria</taxon>
        <taxon>Pseudomonadati</taxon>
        <taxon>Planctomycetota</taxon>
        <taxon>Planctomycetia</taxon>
        <taxon>Planctomycetales</taxon>
        <taxon>Planctomycetaceae</taxon>
        <taxon>Thalassoglobus</taxon>
    </lineage>
</organism>
<dbReference type="Pfam" id="PF04367">
    <property type="entry name" value="DUF502"/>
    <property type="match status" value="1"/>
</dbReference>
<dbReference type="RefSeq" id="WP_145203995.1">
    <property type="nucleotide sequence ID" value="NZ_CP036267.1"/>
</dbReference>
<feature type="transmembrane region" description="Helical" evidence="2">
    <location>
        <begin position="30"/>
        <end position="52"/>
    </location>
</feature>
<protein>
    <recommendedName>
        <fullName evidence="5">DUF502 domain-containing protein</fullName>
    </recommendedName>
</protein>
<evidence type="ECO:0008006" key="5">
    <source>
        <dbReference type="Google" id="ProtNLM"/>
    </source>
</evidence>
<feature type="region of interest" description="Disordered" evidence="1">
    <location>
        <begin position="1"/>
        <end position="22"/>
    </location>
</feature>
<proteinExistence type="predicted"/>
<sequence length="411" mass="46222">MSEDIENNVNSEEPNSEANSPKRALTPTRIFIRGLAVSLPTILTIVILIWVLNFVNKYIIVPATWTVKYTMSQFVDQSVLSESLIQLETAPPLKYCGTGYLVTKDLREQYRKYVARQQAAIDRRITEETNPNEMDDYAARQQKRIAWLQDEADKIGTEIYVQLGPNAVPYDVYAEVARNLPPGQVPVSARAVYLEYVAHKYFRSLFHLSLLTVVLIIFVLYFTGQFVSARLGSWFVRVTEQQILGRLPLVRNIYGSAKQVTDFFFTENQPVEYGRVAAIQYPRKGVWSIGFVTGESMMQISIGAGEPCVTFLVPSSPAPMTGYTVNVPRREVLDLDITVEQAMQFCISCGVLSPGHQKMTPEKFKELVEQGLIRASISPQQTMQGAPMPTGQKWIAPAHPLDINVEDGDED</sequence>
<evidence type="ECO:0000313" key="3">
    <source>
        <dbReference type="EMBL" id="QDT35057.1"/>
    </source>
</evidence>
<feature type="transmembrane region" description="Helical" evidence="2">
    <location>
        <begin position="205"/>
        <end position="223"/>
    </location>
</feature>
<evidence type="ECO:0000313" key="4">
    <source>
        <dbReference type="Proteomes" id="UP000315724"/>
    </source>
</evidence>
<accession>A0A517QU30</accession>
<keyword evidence="2" id="KW-1133">Transmembrane helix</keyword>
<dbReference type="InterPro" id="IPR007462">
    <property type="entry name" value="COV1-like"/>
</dbReference>
<dbReference type="PANTHER" id="PTHR31876">
    <property type="entry name" value="COV-LIKE PROTEIN 1"/>
    <property type="match status" value="1"/>
</dbReference>
<gene>
    <name evidence="3" type="ORF">Mal48_43310</name>
</gene>
<name>A0A517QU30_9PLAN</name>
<dbReference type="PANTHER" id="PTHR31876:SF26">
    <property type="entry name" value="PROTEIN LIKE COV 2"/>
    <property type="match status" value="1"/>
</dbReference>
<dbReference type="AlphaFoldDB" id="A0A517QU30"/>
<dbReference type="OrthoDB" id="9780267at2"/>
<dbReference type="EMBL" id="CP036267">
    <property type="protein sequence ID" value="QDT35057.1"/>
    <property type="molecule type" value="Genomic_DNA"/>
</dbReference>
<reference evidence="3 4" key="1">
    <citation type="submission" date="2019-02" db="EMBL/GenBank/DDBJ databases">
        <title>Deep-cultivation of Planctomycetes and their phenomic and genomic characterization uncovers novel biology.</title>
        <authorList>
            <person name="Wiegand S."/>
            <person name="Jogler M."/>
            <person name="Boedeker C."/>
            <person name="Pinto D."/>
            <person name="Vollmers J."/>
            <person name="Rivas-Marin E."/>
            <person name="Kohn T."/>
            <person name="Peeters S.H."/>
            <person name="Heuer A."/>
            <person name="Rast P."/>
            <person name="Oberbeckmann S."/>
            <person name="Bunk B."/>
            <person name="Jeske O."/>
            <person name="Meyerdierks A."/>
            <person name="Storesund J.E."/>
            <person name="Kallscheuer N."/>
            <person name="Luecker S."/>
            <person name="Lage O.M."/>
            <person name="Pohl T."/>
            <person name="Merkel B.J."/>
            <person name="Hornburger P."/>
            <person name="Mueller R.-W."/>
            <person name="Bruemmer F."/>
            <person name="Labrenz M."/>
            <person name="Spormann A.M."/>
            <person name="Op den Camp H."/>
            <person name="Overmann J."/>
            <person name="Amann R."/>
            <person name="Jetten M.S.M."/>
            <person name="Mascher T."/>
            <person name="Medema M.H."/>
            <person name="Devos D.P."/>
            <person name="Kaster A.-K."/>
            <person name="Ovreas L."/>
            <person name="Rohde M."/>
            <person name="Galperin M.Y."/>
            <person name="Jogler C."/>
        </authorList>
    </citation>
    <scope>NUCLEOTIDE SEQUENCE [LARGE SCALE GENOMIC DNA]</scope>
    <source>
        <strain evidence="3 4">Mal48</strain>
    </source>
</reference>
<keyword evidence="4" id="KW-1185">Reference proteome</keyword>
<feature type="compositionally biased region" description="Low complexity" evidence="1">
    <location>
        <begin position="7"/>
        <end position="19"/>
    </location>
</feature>
<evidence type="ECO:0000256" key="2">
    <source>
        <dbReference type="SAM" id="Phobius"/>
    </source>
</evidence>